<dbReference type="Proteomes" id="UP000199050">
    <property type="component" value="Unassembled WGS sequence"/>
</dbReference>
<dbReference type="AlphaFoldDB" id="A0A1G9FZB8"/>
<dbReference type="EMBL" id="FNDX01000062">
    <property type="protein sequence ID" value="SDK93493.1"/>
    <property type="molecule type" value="Genomic_DNA"/>
</dbReference>
<name>A0A1G9FZB8_9BACL</name>
<evidence type="ECO:0000313" key="1">
    <source>
        <dbReference type="EMBL" id="SDK93493.1"/>
    </source>
</evidence>
<sequence length="327" mass="37373">MWVKETRTCHVRDKKTCDIIDKIVNKDIVITSMASEAEMKPYRIPQLAKPYTDYDMIQRHTELPPFSDGRSHLLYIFLSYGNAGEDRSKELYTLVTGLVQLALDTHESIEHVSEDPGGDVMRSRQLKVLAGDYFSSWFYHLLAKSGQIGMVGSLSSAIADFNVMKARLYSKMKEQLLSSEQYLRHSVQLNMRLFLSFTPHIEESLTGLWEKLLAEFSHSETICAELRRGNDPAAARDGYCYWKILESAAEEETILLREQQIDLKDWKKLKMKYKCDTLLTDKLHQSIQSIQGLLQGIKDEHLVSGLNTALDRFLLQMKISGQAAVEG</sequence>
<dbReference type="GO" id="GO:0009234">
    <property type="term" value="P:menaquinone biosynthetic process"/>
    <property type="evidence" value="ECO:0007669"/>
    <property type="project" value="InterPro"/>
</dbReference>
<dbReference type="InterPro" id="IPR009920">
    <property type="entry name" value="HEPPP_synth_su1"/>
</dbReference>
<gene>
    <name evidence="1" type="ORF">SAMN05216192_1626</name>
</gene>
<proteinExistence type="predicted"/>
<dbReference type="Gene3D" id="1.20.120.1450">
    <property type="match status" value="1"/>
</dbReference>
<organism evidence="1 2">
    <name type="scientific">Paenibacillus typhae</name>
    <dbReference type="NCBI Taxonomy" id="1174501"/>
    <lineage>
        <taxon>Bacteria</taxon>
        <taxon>Bacillati</taxon>
        <taxon>Bacillota</taxon>
        <taxon>Bacilli</taxon>
        <taxon>Bacillales</taxon>
        <taxon>Paenibacillaceae</taxon>
        <taxon>Paenibacillus</taxon>
    </lineage>
</organism>
<keyword evidence="2" id="KW-1185">Reference proteome</keyword>
<evidence type="ECO:0000313" key="2">
    <source>
        <dbReference type="Proteomes" id="UP000199050"/>
    </source>
</evidence>
<reference evidence="2" key="1">
    <citation type="submission" date="2016-10" db="EMBL/GenBank/DDBJ databases">
        <authorList>
            <person name="Varghese N."/>
            <person name="Submissions S."/>
        </authorList>
    </citation>
    <scope>NUCLEOTIDE SEQUENCE [LARGE SCALE GENOMIC DNA]</scope>
    <source>
        <strain evidence="2">CGMCC 1.11012</strain>
    </source>
</reference>
<protein>
    <submittedName>
        <fullName evidence="1">Heptaprenyl diphosphate synthase</fullName>
    </submittedName>
</protein>
<dbReference type="STRING" id="1174501.SAMN05216192_1626"/>
<dbReference type="Pfam" id="PF07307">
    <property type="entry name" value="HEPPP_synt_1"/>
    <property type="match status" value="1"/>
</dbReference>
<accession>A0A1G9FZB8</accession>